<feature type="domain" description="DNA methylase N-4/N-6" evidence="4">
    <location>
        <begin position="208"/>
        <end position="399"/>
    </location>
</feature>
<dbReference type="OrthoDB" id="1273118at2"/>
<dbReference type="GO" id="GO:0008170">
    <property type="term" value="F:N-methyltransferase activity"/>
    <property type="evidence" value="ECO:0007669"/>
    <property type="project" value="InterPro"/>
</dbReference>
<protein>
    <recommendedName>
        <fullName evidence="3">Methyltransferase</fullName>
        <ecNumber evidence="3">2.1.1.-</ecNumber>
    </recommendedName>
</protein>
<dbReference type="AlphaFoldDB" id="A0A1Y1SYG0"/>
<keyword evidence="6" id="KW-1185">Reference proteome</keyword>
<dbReference type="InterPro" id="IPR001091">
    <property type="entry name" value="RM_Methyltransferase"/>
</dbReference>
<accession>A0A1Y1SYG0</accession>
<sequence length="439" mass="51048">MTKVENSAELNTVQLPLDWHNEKRKVKDLIPYEYNPRTLTDEKKERLIKSLEKFNLAEVPAINTDNKIIAGHQRVKILLHLNRGEDIIDVRVPNRELTEQEFKEYNITSNVPAGFWDVDILEEHFADIDLEDLGLFVGDLEMPEELLPEEFKTEEEGDFEPEPPKDPITEAGDVYELRSIKKNITHRIICGDSTLKETYEQILKNDTIDLTVTDPPYNVDYEGGRDKKRDKIANDKMAANSFYQFLFDFYSQAYEFSRAGAPIYVFHADTEGVNFRSALVDSGFKLSQCLIWKKNSIVLSRQDYHWIHEPCLYGWKTGGAHPWYSDRKQRTVLEFDRPLRSEDHPTMKPVEMLSYLILNSSKQYDIVFDGFLGSGSTLIACEKNLRACRGIELDPKYSDVEVKRWIKYMRENKLHFELLKNGVKLSKEEIESFTPSAKQ</sequence>
<dbReference type="InterPro" id="IPR002941">
    <property type="entry name" value="DNA_methylase_N4/N6"/>
</dbReference>
<dbReference type="PRINTS" id="PR00508">
    <property type="entry name" value="S21N4MTFRASE"/>
</dbReference>
<reference evidence="5 6" key="1">
    <citation type="submission" date="2013-04" db="EMBL/GenBank/DDBJ databases">
        <title>Zunongwangia sp. 22II14-10F7 Genome Sequencing.</title>
        <authorList>
            <person name="Lai Q."/>
            <person name="Shao Z."/>
        </authorList>
    </citation>
    <scope>NUCLEOTIDE SEQUENCE [LARGE SCALE GENOMIC DNA]</scope>
    <source>
        <strain evidence="5 6">22II14-10F7</strain>
    </source>
</reference>
<dbReference type="PIRSF" id="PIRSF036758">
    <property type="entry name" value="Aden_M_ParB"/>
    <property type="match status" value="1"/>
</dbReference>
<dbReference type="EC" id="2.1.1.-" evidence="3"/>
<evidence type="ECO:0000259" key="4">
    <source>
        <dbReference type="Pfam" id="PF01555"/>
    </source>
</evidence>
<dbReference type="InterPro" id="IPR015840">
    <property type="entry name" value="DNA_MeTrfase_ParB"/>
</dbReference>
<dbReference type="SUPFAM" id="SSF53335">
    <property type="entry name" value="S-adenosyl-L-methionine-dependent methyltransferases"/>
    <property type="match status" value="1"/>
</dbReference>
<evidence type="ECO:0000256" key="1">
    <source>
        <dbReference type="ARBA" id="ARBA00022603"/>
    </source>
</evidence>
<dbReference type="InterPro" id="IPR036086">
    <property type="entry name" value="ParB/Sulfiredoxin_sf"/>
</dbReference>
<dbReference type="STRING" id="1185767.IIF7_19049"/>
<dbReference type="GO" id="GO:0032259">
    <property type="term" value="P:methylation"/>
    <property type="evidence" value="ECO:0007669"/>
    <property type="project" value="UniProtKB-KW"/>
</dbReference>
<comment type="similarity">
    <text evidence="3">Belongs to the N(4)/N(6)-methyltransferase family.</text>
</comment>
<dbReference type="Pfam" id="PF01555">
    <property type="entry name" value="N6_N4_Mtase"/>
    <property type="match status" value="1"/>
</dbReference>
<evidence type="ECO:0000256" key="3">
    <source>
        <dbReference type="RuleBase" id="RU362026"/>
    </source>
</evidence>
<proteinExistence type="inferred from homology"/>
<dbReference type="InterPro" id="IPR029063">
    <property type="entry name" value="SAM-dependent_MTases_sf"/>
</dbReference>
<name>A0A1Y1SYG0_9FLAO</name>
<keyword evidence="2" id="KW-0808">Transferase</keyword>
<dbReference type="GO" id="GO:0003677">
    <property type="term" value="F:DNA binding"/>
    <property type="evidence" value="ECO:0007669"/>
    <property type="project" value="InterPro"/>
</dbReference>
<dbReference type="EMBL" id="ARYN01000025">
    <property type="protein sequence ID" value="ORL43780.1"/>
    <property type="molecule type" value="Genomic_DNA"/>
</dbReference>
<gene>
    <name evidence="5" type="ORF">IIF7_19049</name>
</gene>
<dbReference type="Proteomes" id="UP000192746">
    <property type="component" value="Unassembled WGS sequence"/>
</dbReference>
<organism evidence="5 6">
    <name type="scientific">Zunongwangia atlantica 22II14-10F7</name>
    <dbReference type="NCBI Taxonomy" id="1185767"/>
    <lineage>
        <taxon>Bacteria</taxon>
        <taxon>Pseudomonadati</taxon>
        <taxon>Bacteroidota</taxon>
        <taxon>Flavobacteriia</taxon>
        <taxon>Flavobacteriales</taxon>
        <taxon>Flavobacteriaceae</taxon>
        <taxon>Zunongwangia</taxon>
    </lineage>
</organism>
<comment type="caution">
    <text evidence="5">The sequence shown here is derived from an EMBL/GenBank/DDBJ whole genome shotgun (WGS) entry which is preliminary data.</text>
</comment>
<keyword evidence="1 5" id="KW-0489">Methyltransferase</keyword>
<dbReference type="Gene3D" id="3.40.50.150">
    <property type="entry name" value="Vaccinia Virus protein VP39"/>
    <property type="match status" value="1"/>
</dbReference>
<dbReference type="RefSeq" id="WP_084843307.1">
    <property type="nucleotide sequence ID" value="NZ_ARYN01000025.1"/>
</dbReference>
<dbReference type="SUPFAM" id="SSF110849">
    <property type="entry name" value="ParB/Sulfiredoxin"/>
    <property type="match status" value="1"/>
</dbReference>
<evidence type="ECO:0000256" key="2">
    <source>
        <dbReference type="ARBA" id="ARBA00022679"/>
    </source>
</evidence>
<evidence type="ECO:0000313" key="5">
    <source>
        <dbReference type="EMBL" id="ORL43780.1"/>
    </source>
</evidence>
<evidence type="ECO:0000313" key="6">
    <source>
        <dbReference type="Proteomes" id="UP000192746"/>
    </source>
</evidence>